<keyword evidence="4" id="KW-1185">Reference proteome</keyword>
<dbReference type="Proteomes" id="UP001187734">
    <property type="component" value="Unassembled WGS sequence"/>
</dbReference>
<feature type="region of interest" description="Disordered" evidence="1">
    <location>
        <begin position="300"/>
        <end position="341"/>
    </location>
</feature>
<feature type="transmembrane region" description="Helical" evidence="2">
    <location>
        <begin position="214"/>
        <end position="241"/>
    </location>
</feature>
<evidence type="ECO:0000313" key="3">
    <source>
        <dbReference type="EMBL" id="SPJ73524.1"/>
    </source>
</evidence>
<reference evidence="3" key="1">
    <citation type="submission" date="2018-03" db="EMBL/GenBank/DDBJ databases">
        <authorList>
            <person name="Guldener U."/>
        </authorList>
    </citation>
    <scope>NUCLEOTIDE SEQUENCE</scope>
</reference>
<feature type="compositionally biased region" description="Basic and acidic residues" evidence="1">
    <location>
        <begin position="326"/>
        <end position="341"/>
    </location>
</feature>
<name>A0AAE8M3J6_9HYPO</name>
<keyword evidence="2" id="KW-0472">Membrane</keyword>
<dbReference type="EMBL" id="ONZP01000096">
    <property type="protein sequence ID" value="SPJ73524.1"/>
    <property type="molecule type" value="Genomic_DNA"/>
</dbReference>
<evidence type="ECO:0000256" key="2">
    <source>
        <dbReference type="SAM" id="Phobius"/>
    </source>
</evidence>
<evidence type="ECO:0000256" key="1">
    <source>
        <dbReference type="SAM" id="MobiDB-lite"/>
    </source>
</evidence>
<organism evidence="3 4">
    <name type="scientific">Fusarium torulosum</name>
    <dbReference type="NCBI Taxonomy" id="33205"/>
    <lineage>
        <taxon>Eukaryota</taxon>
        <taxon>Fungi</taxon>
        <taxon>Dikarya</taxon>
        <taxon>Ascomycota</taxon>
        <taxon>Pezizomycotina</taxon>
        <taxon>Sordariomycetes</taxon>
        <taxon>Hypocreomycetidae</taxon>
        <taxon>Hypocreales</taxon>
        <taxon>Nectriaceae</taxon>
        <taxon>Fusarium</taxon>
    </lineage>
</organism>
<evidence type="ECO:0000313" key="4">
    <source>
        <dbReference type="Proteomes" id="UP001187734"/>
    </source>
</evidence>
<sequence>MALLKDAKEAAQTLHIPIATALPVPIPRRLAQRDAGDITSGTLTVTVAPDATCGFNGDGNPVWVCPQGRPCTWETGEINRFWCGWSRLVTTCYDSTAYYDPAICNNDCRANTRNAGCWAATQPNCIELQLGNGILSYGCNSEAPNESFDSTEYTKPRDFNTVVFVDGVQKTQWASNLETITTQDSTTTTHSAIEVSNSASSSSAISSPRHDPNIGAIVGGVVGGLAVTGLILLGAFTLTILRCRKNNAAAQPELNTGSAPQPGTSGLVEKTQWSPNQAGAYTGYNGPQFYTVPVQANIPSPGLAPTTSPTLHEAPSPGTAWSAELDGGKTDRHRGTMHEMG</sequence>
<accession>A0AAE8M3J6</accession>
<proteinExistence type="predicted"/>
<keyword evidence="2" id="KW-1133">Transmembrane helix</keyword>
<gene>
    <name evidence="3" type="ORF">FTOL_03254</name>
</gene>
<keyword evidence="2" id="KW-0812">Transmembrane</keyword>
<evidence type="ECO:0008006" key="5">
    <source>
        <dbReference type="Google" id="ProtNLM"/>
    </source>
</evidence>
<comment type="caution">
    <text evidence="3">The sequence shown here is derived from an EMBL/GenBank/DDBJ whole genome shotgun (WGS) entry which is preliminary data.</text>
</comment>
<protein>
    <recommendedName>
        <fullName evidence="5">WSC domain-containing protein</fullName>
    </recommendedName>
</protein>
<dbReference type="AlphaFoldDB" id="A0AAE8M3J6"/>